<feature type="compositionally biased region" description="Acidic residues" evidence="13">
    <location>
        <begin position="61"/>
        <end position="79"/>
    </location>
</feature>
<dbReference type="InterPro" id="IPR041976">
    <property type="entry name" value="KOW_Spt5_3"/>
</dbReference>
<dbReference type="SUPFAM" id="SSF50104">
    <property type="entry name" value="Translation proteins SH3-like domain"/>
    <property type="match status" value="1"/>
</dbReference>
<evidence type="ECO:0000256" key="8">
    <source>
        <dbReference type="ARBA" id="ARBA00023015"/>
    </source>
</evidence>
<feature type="domain" description="KOW" evidence="15">
    <location>
        <begin position="474"/>
        <end position="501"/>
    </location>
</feature>
<evidence type="ECO:0000313" key="17">
    <source>
        <dbReference type="Proteomes" id="UP000274429"/>
    </source>
</evidence>
<feature type="domain" description="KOW" evidence="15">
    <location>
        <begin position="421"/>
        <end position="448"/>
    </location>
</feature>
<keyword evidence="8" id="KW-0805">Transcription regulation</keyword>
<feature type="region of interest" description="Disordered" evidence="13">
    <location>
        <begin position="299"/>
        <end position="328"/>
    </location>
</feature>
<dbReference type="Pfam" id="PF11942">
    <property type="entry name" value="Spt5_N"/>
    <property type="match status" value="1"/>
</dbReference>
<dbReference type="AlphaFoldDB" id="A0A0R3WHS8"/>
<dbReference type="Pfam" id="PF23037">
    <property type="entry name" value="KOWx_SPT5"/>
    <property type="match status" value="1"/>
</dbReference>
<evidence type="ECO:0000313" key="16">
    <source>
        <dbReference type="EMBL" id="VDM15893.1"/>
    </source>
</evidence>
<evidence type="ECO:0000256" key="6">
    <source>
        <dbReference type="ARBA" id="ARBA00022553"/>
    </source>
</evidence>
<dbReference type="Pfam" id="PF23290">
    <property type="entry name" value="KOW5_SPT5"/>
    <property type="match status" value="1"/>
</dbReference>
<reference evidence="18" key="1">
    <citation type="submission" date="2017-02" db="UniProtKB">
        <authorList>
            <consortium name="WormBaseParasite"/>
        </authorList>
    </citation>
    <scope>IDENTIFICATION</scope>
</reference>
<dbReference type="InterPro" id="IPR036735">
    <property type="entry name" value="NGN_dom_sf"/>
</dbReference>
<dbReference type="GO" id="GO:0006357">
    <property type="term" value="P:regulation of transcription by RNA polymerase II"/>
    <property type="evidence" value="ECO:0007669"/>
    <property type="project" value="InterPro"/>
</dbReference>
<dbReference type="EMBL" id="UYWX01000008">
    <property type="protein sequence ID" value="VDM15893.1"/>
    <property type="molecule type" value="Genomic_DNA"/>
</dbReference>
<dbReference type="InterPro" id="IPR041973">
    <property type="entry name" value="KOW_Spt5_1"/>
</dbReference>
<dbReference type="Pfam" id="PF23291">
    <property type="entry name" value="KOW4_SPT5"/>
    <property type="match status" value="1"/>
</dbReference>
<comment type="similarity">
    <text evidence="2">Belongs to the SPT5 family.</text>
</comment>
<dbReference type="SMART" id="SM00739">
    <property type="entry name" value="KOW"/>
    <property type="match status" value="5"/>
</dbReference>
<evidence type="ECO:0000256" key="3">
    <source>
        <dbReference type="ARBA" id="ARBA00020181"/>
    </source>
</evidence>
<keyword evidence="10" id="KW-0804">Transcription</keyword>
<keyword evidence="6" id="KW-0597">Phosphoprotein</keyword>
<dbReference type="InterPro" id="IPR005100">
    <property type="entry name" value="NGN-domain"/>
</dbReference>
<dbReference type="CDD" id="cd06084">
    <property type="entry name" value="KOW_Spt5_4"/>
    <property type="match status" value="1"/>
</dbReference>
<evidence type="ECO:0000313" key="18">
    <source>
        <dbReference type="WBParaSite" id="TTAC_0000011501-mRNA-1"/>
    </source>
</evidence>
<keyword evidence="9" id="KW-0010">Activator</keyword>
<organism evidence="18">
    <name type="scientific">Hydatigena taeniaeformis</name>
    <name type="common">Feline tapeworm</name>
    <name type="synonym">Taenia taeniaeformis</name>
    <dbReference type="NCBI Taxonomy" id="6205"/>
    <lineage>
        <taxon>Eukaryota</taxon>
        <taxon>Metazoa</taxon>
        <taxon>Spiralia</taxon>
        <taxon>Lophotrochozoa</taxon>
        <taxon>Platyhelminthes</taxon>
        <taxon>Cestoda</taxon>
        <taxon>Eucestoda</taxon>
        <taxon>Cyclophyllidea</taxon>
        <taxon>Taeniidae</taxon>
        <taxon>Hydatigera</taxon>
    </lineage>
</organism>
<feature type="region of interest" description="Disordered" evidence="13">
    <location>
        <begin position="1"/>
        <end position="79"/>
    </location>
</feature>
<feature type="domain" description="KOW" evidence="15">
    <location>
        <begin position="253"/>
        <end position="280"/>
    </location>
</feature>
<dbReference type="CDD" id="cd06083">
    <property type="entry name" value="KOW_Spt5_3"/>
    <property type="match status" value="1"/>
</dbReference>
<dbReference type="CDD" id="cd06082">
    <property type="entry name" value="KOW_Spt5_2"/>
    <property type="match status" value="1"/>
</dbReference>
<dbReference type="InterPro" id="IPR041977">
    <property type="entry name" value="KOW_Spt5_4"/>
</dbReference>
<dbReference type="PANTHER" id="PTHR11125">
    <property type="entry name" value="SUPPRESSOR OF TY 5"/>
    <property type="match status" value="1"/>
</dbReference>
<gene>
    <name evidence="16" type="ORF">TTAC_LOCUS116</name>
</gene>
<dbReference type="FunFam" id="2.30.30.30:FF:000013">
    <property type="entry name" value="Transcription elongation factor SPT5"/>
    <property type="match status" value="1"/>
</dbReference>
<dbReference type="InterPro" id="IPR008991">
    <property type="entry name" value="Translation_prot_SH3-like_sf"/>
</dbReference>
<name>A0A0R3WHS8_HYDTA</name>
<dbReference type="PANTHER" id="PTHR11125:SF7">
    <property type="entry name" value="TRANSCRIPTION ELONGATION FACTOR SPT5"/>
    <property type="match status" value="1"/>
</dbReference>
<feature type="region of interest" description="Disordered" evidence="13">
    <location>
        <begin position="806"/>
        <end position="847"/>
    </location>
</feature>
<dbReference type="Pfam" id="PF23042">
    <property type="entry name" value="KOW1_SPT5"/>
    <property type="match status" value="1"/>
</dbReference>
<keyword evidence="11" id="KW-0539">Nucleus</keyword>
<proteinExistence type="inferred from homology"/>
<accession>A0A0R3WHS8</accession>
<dbReference type="Pfam" id="PF23284">
    <property type="entry name" value="KOW2_Spt5"/>
    <property type="match status" value="1"/>
</dbReference>
<dbReference type="STRING" id="6205.A0A0R3WHS8"/>
<dbReference type="Proteomes" id="UP000274429">
    <property type="component" value="Unassembled WGS sequence"/>
</dbReference>
<feature type="compositionally biased region" description="Acidic residues" evidence="13">
    <location>
        <begin position="31"/>
        <end position="40"/>
    </location>
</feature>
<dbReference type="InterPro" id="IPR006645">
    <property type="entry name" value="NGN-like_dom"/>
</dbReference>
<dbReference type="GO" id="GO:0032044">
    <property type="term" value="C:DSIF complex"/>
    <property type="evidence" value="ECO:0007669"/>
    <property type="project" value="TreeGrafter"/>
</dbReference>
<evidence type="ECO:0000256" key="1">
    <source>
        <dbReference type="ARBA" id="ARBA00004123"/>
    </source>
</evidence>
<evidence type="ECO:0000259" key="14">
    <source>
        <dbReference type="SMART" id="SM00738"/>
    </source>
</evidence>
<feature type="domain" description="KOW" evidence="15">
    <location>
        <begin position="698"/>
        <end position="725"/>
    </location>
</feature>
<dbReference type="CDD" id="cd09888">
    <property type="entry name" value="NGN_Euk"/>
    <property type="match status" value="1"/>
</dbReference>
<dbReference type="Gene3D" id="3.30.70.940">
    <property type="entry name" value="NusG, N-terminal domain"/>
    <property type="match status" value="1"/>
</dbReference>
<keyword evidence="5" id="KW-0678">Repressor</keyword>
<sequence>MESDAESDVAPVKRRRDGYESDDPSGRSDESSEENDDEEETPQKHGKRHRDFRDVRNLFIDEAEAVDEDEEEEDDEGDDAELLGHEEDEAIQSAVASARDLEARNRMKEFTEQDVECLERYFQQRYESQNYASRRFGEGVGMTASIVQQERVPDIKDPNLWVVRCQMGEEKATVLSLMRKFLAFQLSDTPLQIKSAFAKEGLKGHIYIEAFKQTHVKQALEGVSALSRAQFEQKLVPINEMIDVLNVVKETAQLKPKQWVRLKGGLYKDDLAQVESVKDAQNLVRLKIVPRIDYDRKRNRFDDNEGGEGSPQGSAPVTRKGRWKRPPAALFDPSKVADRISNSGSFIVFEGNQYDSAGFLRKDFRINAVIADGIRPTLSELERFNQLPDGAELAAAAATMANKGASTKLGANGEVISSGHGFMPGDIIEVCDGELKNLRGTVLSVEVDDRVIVQPSHHDLKEPIPFNPTELRKYFEQGDRVKVIHGRYENETGLLLVYEPNLCMVLPDRGMSEIRVAPKDLRLWQDRGVPSDGGQPDGVQLMDFVQIDSHNFGVVTQVDRESISILTCLGKVVTVKANTALRVMKFGGPRGVQPQALDRNGNVIQIKDSVRFLEKPYTGIVGEIRYIYRSWVFVYCRTHVENAGILVSKSRQLAQVGGAGNRKDGGALSLSHSTRPPAVQLLSGQRSYNPRGSNQFDRSIVGKTARIVAGTLKGLTGIICDATSSEVLLELHSQFKKVHVLRQNVGLLDSSGHIIADQLGASVPTPRATSVREARTPMAGSMTPHAPSMTPRADATPLPYAFNPNMATPAHFMNEDGQNTPGYQPWQTPDHHRTPRSSHSIDDEEDE</sequence>
<dbReference type="InterPro" id="IPR041978">
    <property type="entry name" value="KOW_Spt5_5"/>
</dbReference>
<keyword evidence="7" id="KW-0677">Repeat</keyword>
<dbReference type="InterPro" id="IPR057936">
    <property type="entry name" value="KOWx_Spt5"/>
</dbReference>
<dbReference type="WBParaSite" id="TTAC_0000011501-mRNA-1">
    <property type="protein sequence ID" value="TTAC_0000011501-mRNA-1"/>
    <property type="gene ID" value="TTAC_0000011501"/>
</dbReference>
<feature type="domain" description="NusG-like N-terminal" evidence="14">
    <location>
        <begin position="157"/>
        <end position="248"/>
    </location>
</feature>
<comment type="subcellular location">
    <subcellularLocation>
        <location evidence="1">Nucleus</location>
    </subcellularLocation>
</comment>
<dbReference type="Gene3D" id="2.30.30.30">
    <property type="match status" value="3"/>
</dbReference>
<dbReference type="InterPro" id="IPR022581">
    <property type="entry name" value="Spt5_N"/>
</dbReference>
<dbReference type="InterPro" id="IPR005824">
    <property type="entry name" value="KOW"/>
</dbReference>
<evidence type="ECO:0000256" key="13">
    <source>
        <dbReference type="SAM" id="MobiDB-lite"/>
    </source>
</evidence>
<feature type="domain" description="KOW" evidence="15">
    <location>
        <begin position="603"/>
        <end position="630"/>
    </location>
</feature>
<dbReference type="InterPro" id="IPR041975">
    <property type="entry name" value="KOW_Spt5_2"/>
</dbReference>
<dbReference type="OrthoDB" id="28901at2759"/>
<evidence type="ECO:0000256" key="2">
    <source>
        <dbReference type="ARBA" id="ARBA00006956"/>
    </source>
</evidence>
<dbReference type="GO" id="GO:0003729">
    <property type="term" value="F:mRNA binding"/>
    <property type="evidence" value="ECO:0007669"/>
    <property type="project" value="TreeGrafter"/>
</dbReference>
<evidence type="ECO:0000256" key="5">
    <source>
        <dbReference type="ARBA" id="ARBA00022491"/>
    </source>
</evidence>
<dbReference type="FunFam" id="3.30.70.940:FF:000005">
    <property type="entry name" value="Transcription elongation factor SPT5"/>
    <property type="match status" value="1"/>
</dbReference>
<dbReference type="Pfam" id="PF03439">
    <property type="entry name" value="Spt5-NGN"/>
    <property type="match status" value="1"/>
</dbReference>
<dbReference type="SMART" id="SM00738">
    <property type="entry name" value="NGN"/>
    <property type="match status" value="1"/>
</dbReference>
<evidence type="ECO:0000256" key="9">
    <source>
        <dbReference type="ARBA" id="ARBA00023159"/>
    </source>
</evidence>
<dbReference type="GO" id="GO:0006368">
    <property type="term" value="P:transcription elongation by RNA polymerase II"/>
    <property type="evidence" value="ECO:0007669"/>
    <property type="project" value="TreeGrafter"/>
</dbReference>
<dbReference type="InterPro" id="IPR014722">
    <property type="entry name" value="Rib_uL2_dom2"/>
</dbReference>
<feature type="compositionally biased region" description="Polar residues" evidence="13">
    <location>
        <begin position="816"/>
        <end position="827"/>
    </location>
</feature>
<dbReference type="GO" id="GO:0032784">
    <property type="term" value="P:regulation of DNA-templated transcription elongation"/>
    <property type="evidence" value="ECO:0007669"/>
    <property type="project" value="InterPro"/>
</dbReference>
<evidence type="ECO:0000256" key="11">
    <source>
        <dbReference type="ARBA" id="ARBA00023242"/>
    </source>
</evidence>
<keyword evidence="17" id="KW-1185">Reference proteome</keyword>
<dbReference type="CDD" id="cd06081">
    <property type="entry name" value="KOW_Spt5_1"/>
    <property type="match status" value="1"/>
</dbReference>
<evidence type="ECO:0000256" key="12">
    <source>
        <dbReference type="ARBA" id="ARBA00029645"/>
    </source>
</evidence>
<reference evidence="16 17" key="2">
    <citation type="submission" date="2018-11" db="EMBL/GenBank/DDBJ databases">
        <authorList>
            <consortium name="Pathogen Informatics"/>
        </authorList>
    </citation>
    <scope>NUCLEOTIDE SEQUENCE [LARGE SCALE GENOMIC DNA]</scope>
</reference>
<protein>
    <recommendedName>
        <fullName evidence="3">Transcription elongation factor SPT5</fullName>
    </recommendedName>
    <alternativeName>
        <fullName evidence="12">DRB sensitivity-inducing factor large subunit</fullName>
    </alternativeName>
    <alternativeName>
        <fullName evidence="4">Transcription elongation factor spt5</fullName>
    </alternativeName>
</protein>
<dbReference type="InterPro" id="IPR039659">
    <property type="entry name" value="SPT5"/>
</dbReference>
<evidence type="ECO:0000259" key="15">
    <source>
        <dbReference type="SMART" id="SM00739"/>
    </source>
</evidence>
<evidence type="ECO:0000256" key="4">
    <source>
        <dbReference type="ARBA" id="ARBA00021370"/>
    </source>
</evidence>
<evidence type="ECO:0000256" key="7">
    <source>
        <dbReference type="ARBA" id="ARBA00022737"/>
    </source>
</evidence>
<dbReference type="InterPro" id="IPR039385">
    <property type="entry name" value="NGN_Euk"/>
</dbReference>
<evidence type="ECO:0000256" key="10">
    <source>
        <dbReference type="ARBA" id="ARBA00023163"/>
    </source>
</evidence>